<evidence type="ECO:0000313" key="3">
    <source>
        <dbReference type="Proteomes" id="UP001652623"/>
    </source>
</evidence>
<evidence type="ECO:0000256" key="2">
    <source>
        <dbReference type="SAM" id="Phobius"/>
    </source>
</evidence>
<feature type="compositionally biased region" description="Pro residues" evidence="1">
    <location>
        <begin position="69"/>
        <end position="81"/>
    </location>
</feature>
<reference evidence="4" key="2">
    <citation type="submission" date="2025-08" db="UniProtKB">
        <authorList>
            <consortium name="RefSeq"/>
        </authorList>
    </citation>
    <scope>IDENTIFICATION</scope>
    <source>
        <tissue evidence="4">Seedling</tissue>
    </source>
</reference>
<keyword evidence="2" id="KW-1133">Transmembrane helix</keyword>
<accession>A0A6P3Z0X8</accession>
<name>A0A6P3Z0X8_ZIZJJ</name>
<evidence type="ECO:0000256" key="1">
    <source>
        <dbReference type="SAM" id="MobiDB-lite"/>
    </source>
</evidence>
<gene>
    <name evidence="4" type="primary">LOC107407555</name>
</gene>
<sequence>MAVVFPTASYKWNNKVFPWPNSCLLPSFSIPCNRRLLSTNRVFSYPLHGRRRISLSLPSDTSRCLAAKSPPPPPDSDPPPGSAGLSKLQDRIQIFFAVLFWMSLFFWACVWDDRSRPNKGSRFRR</sequence>
<feature type="transmembrane region" description="Helical" evidence="2">
    <location>
        <begin position="92"/>
        <end position="111"/>
    </location>
</feature>
<feature type="region of interest" description="Disordered" evidence="1">
    <location>
        <begin position="58"/>
        <end position="85"/>
    </location>
</feature>
<keyword evidence="2" id="KW-0812">Transmembrane</keyword>
<reference evidence="3" key="1">
    <citation type="submission" date="2025-05" db="UniProtKB">
        <authorList>
            <consortium name="RefSeq"/>
        </authorList>
    </citation>
    <scope>NUCLEOTIDE SEQUENCE [LARGE SCALE GENOMIC DNA]</scope>
</reference>
<keyword evidence="2" id="KW-0472">Membrane</keyword>
<dbReference type="KEGG" id="zju:107407555"/>
<proteinExistence type="predicted"/>
<keyword evidence="3" id="KW-1185">Reference proteome</keyword>
<dbReference type="AlphaFoldDB" id="A0A6P3Z0X8"/>
<protein>
    <submittedName>
        <fullName evidence="4">Uncharacterized protein LOC107407555 isoform X1</fullName>
    </submittedName>
</protein>
<dbReference type="PANTHER" id="PTHR37706:SF2">
    <property type="entry name" value="TRANSMEMBRANE PROTEIN"/>
    <property type="match status" value="1"/>
</dbReference>
<evidence type="ECO:0000313" key="4">
    <source>
        <dbReference type="RefSeq" id="XP_015870337.1"/>
    </source>
</evidence>
<dbReference type="RefSeq" id="XP_015870337.1">
    <property type="nucleotide sequence ID" value="XM_016014851.4"/>
</dbReference>
<dbReference type="InParanoid" id="A0A6P3Z0X8"/>
<dbReference type="PANTHER" id="PTHR37706">
    <property type="entry name" value="TRANSMEMBRANE PROTEIN"/>
    <property type="match status" value="1"/>
</dbReference>
<dbReference type="Proteomes" id="UP001652623">
    <property type="component" value="Chromosome 1"/>
</dbReference>
<organism evidence="3 4">
    <name type="scientific">Ziziphus jujuba</name>
    <name type="common">Chinese jujube</name>
    <name type="synonym">Ziziphus sativa</name>
    <dbReference type="NCBI Taxonomy" id="326968"/>
    <lineage>
        <taxon>Eukaryota</taxon>
        <taxon>Viridiplantae</taxon>
        <taxon>Streptophyta</taxon>
        <taxon>Embryophyta</taxon>
        <taxon>Tracheophyta</taxon>
        <taxon>Spermatophyta</taxon>
        <taxon>Magnoliopsida</taxon>
        <taxon>eudicotyledons</taxon>
        <taxon>Gunneridae</taxon>
        <taxon>Pentapetalae</taxon>
        <taxon>rosids</taxon>
        <taxon>fabids</taxon>
        <taxon>Rosales</taxon>
        <taxon>Rhamnaceae</taxon>
        <taxon>Paliureae</taxon>
        <taxon>Ziziphus</taxon>
    </lineage>
</organism>
<dbReference type="GeneID" id="107407555"/>